<feature type="domain" description="Protein kinase" evidence="3">
    <location>
        <begin position="1"/>
        <end position="114"/>
    </location>
</feature>
<accession>D8MAJ9</accession>
<sequence>MDPAYWSPAVDVWSWGILVVELLTKHYLIESDSELATLNRFARMAGTESMSEAERKQLDDCNEHSLLRFGSIRGAVEEAVPNASPAVLAVLRDCFHFMPAGRKSAEELRRSEWMQGCGGQEELADWSQWVREKREEKKKKTWEMWQELQRMLMEKQERKRVIFGIE</sequence>
<reference evidence="4" key="1">
    <citation type="submission" date="2010-02" db="EMBL/GenBank/DDBJ databases">
        <title>Sequencing and annotation of the Blastocystis hominis genome.</title>
        <authorList>
            <person name="Wincker P."/>
        </authorList>
    </citation>
    <scope>NUCLEOTIDE SEQUENCE</scope>
    <source>
        <strain evidence="4">Singapore isolate B</strain>
    </source>
</reference>
<dbReference type="InterPro" id="IPR011009">
    <property type="entry name" value="Kinase-like_dom_sf"/>
</dbReference>
<dbReference type="RefSeq" id="XP_012899136.1">
    <property type="nucleotide sequence ID" value="XM_013043682.1"/>
</dbReference>
<evidence type="ECO:0000313" key="5">
    <source>
        <dbReference type="Proteomes" id="UP000008312"/>
    </source>
</evidence>
<dbReference type="InterPro" id="IPR000719">
    <property type="entry name" value="Prot_kinase_dom"/>
</dbReference>
<dbReference type="SUPFAM" id="SSF56112">
    <property type="entry name" value="Protein kinase-like (PK-like)"/>
    <property type="match status" value="1"/>
</dbReference>
<dbReference type="Pfam" id="PF00069">
    <property type="entry name" value="Pkinase"/>
    <property type="match status" value="1"/>
</dbReference>
<keyword evidence="1" id="KW-0547">Nucleotide-binding</keyword>
<evidence type="ECO:0000256" key="2">
    <source>
        <dbReference type="ARBA" id="ARBA00022840"/>
    </source>
</evidence>
<evidence type="ECO:0000313" key="4">
    <source>
        <dbReference type="EMBL" id="CBK25088.2"/>
    </source>
</evidence>
<dbReference type="OrthoDB" id="48098at2759"/>
<dbReference type="Proteomes" id="UP000008312">
    <property type="component" value="Unassembled WGS sequence"/>
</dbReference>
<dbReference type="PROSITE" id="PS50011">
    <property type="entry name" value="PROTEIN_KINASE_DOM"/>
    <property type="match status" value="1"/>
</dbReference>
<dbReference type="AlphaFoldDB" id="D8MAJ9"/>
<gene>
    <name evidence="4" type="ORF">GSBLH_T00007212001</name>
</gene>
<dbReference type="PANTHER" id="PTHR24055">
    <property type="entry name" value="MITOGEN-ACTIVATED PROTEIN KINASE"/>
    <property type="match status" value="1"/>
</dbReference>
<keyword evidence="2" id="KW-0067">ATP-binding</keyword>
<dbReference type="GO" id="GO:0004672">
    <property type="term" value="F:protein kinase activity"/>
    <property type="evidence" value="ECO:0007669"/>
    <property type="project" value="InterPro"/>
</dbReference>
<proteinExistence type="predicted"/>
<dbReference type="InterPro" id="IPR050117">
    <property type="entry name" value="MAPK"/>
</dbReference>
<dbReference type="InParanoid" id="D8MAJ9"/>
<dbReference type="GO" id="GO:0005524">
    <property type="term" value="F:ATP binding"/>
    <property type="evidence" value="ECO:0007669"/>
    <property type="project" value="UniProtKB-KW"/>
</dbReference>
<dbReference type="Gene3D" id="1.10.510.10">
    <property type="entry name" value="Transferase(Phosphotransferase) domain 1"/>
    <property type="match status" value="1"/>
</dbReference>
<dbReference type="GeneID" id="24923336"/>
<organism evidence="4">
    <name type="scientific">Blastocystis hominis</name>
    <dbReference type="NCBI Taxonomy" id="12968"/>
    <lineage>
        <taxon>Eukaryota</taxon>
        <taxon>Sar</taxon>
        <taxon>Stramenopiles</taxon>
        <taxon>Bigyra</taxon>
        <taxon>Opalozoa</taxon>
        <taxon>Opalinata</taxon>
        <taxon>Blastocystidae</taxon>
        <taxon>Blastocystis</taxon>
    </lineage>
</organism>
<evidence type="ECO:0000259" key="3">
    <source>
        <dbReference type="PROSITE" id="PS50011"/>
    </source>
</evidence>
<dbReference type="EMBL" id="FN668690">
    <property type="protein sequence ID" value="CBK25088.2"/>
    <property type="molecule type" value="Genomic_DNA"/>
</dbReference>
<name>D8MAJ9_BLAHO</name>
<evidence type="ECO:0000256" key="1">
    <source>
        <dbReference type="ARBA" id="ARBA00022741"/>
    </source>
</evidence>
<protein>
    <recommendedName>
        <fullName evidence="3">Protein kinase domain-containing protein</fullName>
    </recommendedName>
</protein>
<keyword evidence="5" id="KW-1185">Reference proteome</keyword>